<keyword evidence="2" id="KW-1133">Transmembrane helix</keyword>
<keyword evidence="2" id="KW-0812">Transmembrane</keyword>
<evidence type="ECO:0000256" key="2">
    <source>
        <dbReference type="SAM" id="Phobius"/>
    </source>
</evidence>
<dbReference type="Proteomes" id="UP001500902">
    <property type="component" value="Unassembled WGS sequence"/>
</dbReference>
<reference evidence="4" key="1">
    <citation type="journal article" date="2019" name="Int. J. Syst. Evol. Microbiol.">
        <title>The Global Catalogue of Microorganisms (GCM) 10K type strain sequencing project: providing services to taxonomists for standard genome sequencing and annotation.</title>
        <authorList>
            <consortium name="The Broad Institute Genomics Platform"/>
            <consortium name="The Broad Institute Genome Sequencing Center for Infectious Disease"/>
            <person name="Wu L."/>
            <person name="Ma J."/>
        </authorList>
    </citation>
    <scope>NUCLEOTIDE SEQUENCE [LARGE SCALE GENOMIC DNA]</scope>
    <source>
        <strain evidence="4">JCM 16904</strain>
    </source>
</reference>
<evidence type="ECO:0000313" key="4">
    <source>
        <dbReference type="Proteomes" id="UP001500902"/>
    </source>
</evidence>
<comment type="caution">
    <text evidence="3">The sequence shown here is derived from an EMBL/GenBank/DDBJ whole genome shotgun (WGS) entry which is preliminary data.</text>
</comment>
<protein>
    <submittedName>
        <fullName evidence="3">Uncharacterized protein</fullName>
    </submittedName>
</protein>
<accession>A0ABP7BIF5</accession>
<proteinExistence type="predicted"/>
<evidence type="ECO:0000256" key="1">
    <source>
        <dbReference type="SAM" id="MobiDB-lite"/>
    </source>
</evidence>
<sequence>MICARSDAAAGAALTGLLAGIPAILLIFFWPIDLPTIDDLATPGEPIVIQTLLLATVWTCWALFALAVTVELVGTIRARRSHVRLPFQRLAAYLITTITVAANRPHRRTPRPPQRHPIAPQPQSQARPRPQTRTSPTSSNPETPCGPSPSTNSATRCATRTSSP</sequence>
<keyword evidence="2" id="KW-0472">Membrane</keyword>
<feature type="region of interest" description="Disordered" evidence="1">
    <location>
        <begin position="103"/>
        <end position="164"/>
    </location>
</feature>
<dbReference type="RefSeq" id="WP_344876595.1">
    <property type="nucleotide sequence ID" value="NZ_BAAAZP010000049.1"/>
</dbReference>
<feature type="compositionally biased region" description="Basic residues" evidence="1">
    <location>
        <begin position="104"/>
        <end position="114"/>
    </location>
</feature>
<feature type="compositionally biased region" description="Low complexity" evidence="1">
    <location>
        <begin position="121"/>
        <end position="131"/>
    </location>
</feature>
<keyword evidence="4" id="KW-1185">Reference proteome</keyword>
<dbReference type="EMBL" id="BAAAZP010000049">
    <property type="protein sequence ID" value="GAA3661669.1"/>
    <property type="molecule type" value="Genomic_DNA"/>
</dbReference>
<feature type="transmembrane region" description="Helical" evidence="2">
    <location>
        <begin position="12"/>
        <end position="32"/>
    </location>
</feature>
<feature type="transmembrane region" description="Helical" evidence="2">
    <location>
        <begin position="52"/>
        <end position="74"/>
    </location>
</feature>
<name>A0ABP7BIF5_9ACTN</name>
<evidence type="ECO:0000313" key="3">
    <source>
        <dbReference type="EMBL" id="GAA3661669.1"/>
    </source>
</evidence>
<gene>
    <name evidence="3" type="ORF">GCM10022224_026480</name>
</gene>
<organism evidence="3 4">
    <name type="scientific">Nonomuraea antimicrobica</name>
    <dbReference type="NCBI Taxonomy" id="561173"/>
    <lineage>
        <taxon>Bacteria</taxon>
        <taxon>Bacillati</taxon>
        <taxon>Actinomycetota</taxon>
        <taxon>Actinomycetes</taxon>
        <taxon>Streptosporangiales</taxon>
        <taxon>Streptosporangiaceae</taxon>
        <taxon>Nonomuraea</taxon>
    </lineage>
</organism>
<feature type="compositionally biased region" description="Polar residues" evidence="1">
    <location>
        <begin position="132"/>
        <end position="164"/>
    </location>
</feature>